<keyword evidence="3 7" id="KW-0378">Hydrolase</keyword>
<dbReference type="InterPro" id="IPR017907">
    <property type="entry name" value="Znf_RING_CS"/>
</dbReference>
<keyword evidence="6 7" id="KW-0443">Lipid metabolism</keyword>
<evidence type="ECO:0000256" key="7">
    <source>
        <dbReference type="PROSITE-ProRule" id="PRU01161"/>
    </source>
</evidence>
<dbReference type="GO" id="GO:0008270">
    <property type="term" value="F:zinc ion binding"/>
    <property type="evidence" value="ECO:0007669"/>
    <property type="project" value="UniProtKB-KW"/>
</dbReference>
<evidence type="ECO:0000313" key="10">
    <source>
        <dbReference type="Proteomes" id="UP001154252"/>
    </source>
</evidence>
<dbReference type="PROSITE" id="PS51635">
    <property type="entry name" value="PNPLA"/>
    <property type="match status" value="1"/>
</dbReference>
<evidence type="ECO:0000256" key="5">
    <source>
        <dbReference type="ARBA" id="ARBA00022963"/>
    </source>
</evidence>
<keyword evidence="4" id="KW-0862">Zinc</keyword>
<evidence type="ECO:0000256" key="3">
    <source>
        <dbReference type="ARBA" id="ARBA00022801"/>
    </source>
</evidence>
<feature type="short sequence motif" description="GXGXXG" evidence="7">
    <location>
        <begin position="482"/>
        <end position="487"/>
    </location>
</feature>
<evidence type="ECO:0000256" key="6">
    <source>
        <dbReference type="ARBA" id="ARBA00023098"/>
    </source>
</evidence>
<reference evidence="9" key="1">
    <citation type="submission" date="2021-07" db="EMBL/GenBank/DDBJ databases">
        <authorList>
            <person name="Branca A.L. A."/>
        </authorList>
    </citation>
    <scope>NUCLEOTIDE SEQUENCE</scope>
</reference>
<keyword evidence="10" id="KW-1185">Reference proteome</keyword>
<dbReference type="Pfam" id="PF01734">
    <property type="entry name" value="Patatin"/>
    <property type="match status" value="1"/>
</dbReference>
<dbReference type="GO" id="GO:0047499">
    <property type="term" value="F:calcium-independent phospholipase A2 activity"/>
    <property type="evidence" value="ECO:0007669"/>
    <property type="project" value="TreeGrafter"/>
</dbReference>
<feature type="domain" description="PNPLA" evidence="8">
    <location>
        <begin position="478"/>
        <end position="693"/>
    </location>
</feature>
<name>A0A9W4P6Q9_9EURO</name>
<gene>
    <name evidence="9" type="ORF">PEGY_LOCUS9291</name>
</gene>
<evidence type="ECO:0000313" key="9">
    <source>
        <dbReference type="EMBL" id="CAG8908521.1"/>
    </source>
</evidence>
<dbReference type="AlphaFoldDB" id="A0A9W4P6Q9"/>
<comment type="caution">
    <text evidence="9">The sequence shown here is derived from an EMBL/GenBank/DDBJ whole genome shotgun (WGS) entry which is preliminary data.</text>
</comment>
<dbReference type="GO" id="GO:0046486">
    <property type="term" value="P:glycerolipid metabolic process"/>
    <property type="evidence" value="ECO:0007669"/>
    <property type="project" value="UniProtKB-ARBA"/>
</dbReference>
<dbReference type="InterPro" id="IPR016035">
    <property type="entry name" value="Acyl_Trfase/lysoPLipase"/>
</dbReference>
<dbReference type="CDD" id="cd07199">
    <property type="entry name" value="Pat17_PNPLA8_PNPLA9_like"/>
    <property type="match status" value="1"/>
</dbReference>
<dbReference type="GO" id="GO:0019369">
    <property type="term" value="P:arachidonate metabolic process"/>
    <property type="evidence" value="ECO:0007669"/>
    <property type="project" value="TreeGrafter"/>
</dbReference>
<dbReference type="PROSITE" id="PS00518">
    <property type="entry name" value="ZF_RING_1"/>
    <property type="match status" value="1"/>
</dbReference>
<dbReference type="OrthoDB" id="194358at2759"/>
<protein>
    <recommendedName>
        <fullName evidence="8">PNPLA domain-containing protein</fullName>
    </recommendedName>
</protein>
<dbReference type="SUPFAM" id="SSF52151">
    <property type="entry name" value="FabD/lysophospholipase-like"/>
    <property type="match status" value="1"/>
</dbReference>
<evidence type="ECO:0000256" key="4">
    <source>
        <dbReference type="ARBA" id="ARBA00022833"/>
    </source>
</evidence>
<sequence>MASCKHAGWLRVIENRDSKELIIERTDRLGALVREMPEPDFQRPQLCLFLGTSTKDEAMRNIFNRNNIRRGDRANVNLRVDTTSLTSDNPVLFADSNPFQIPLSEKTHVWCHETTSYSTTWHTTASRAVIDVLYSRLVFTFSDVICMFADDFQTLEAIMLRLIAWVEVQNASSLPSDTRPRLLIIVSEDGKFSEARIEDYLASSNLGRQLSSGFSTLKIFQLAGKYLSPSTRYQRLHAEIRYHMEESRAIKSSLRCLFSATHLLHFFNSAVKHTAHNPGEVLDFIRVARDSDPVKADHHVYLQKFLKLCVHFKISYSIVAAFVASSIMMNAYPKRMHLFDPYLIYRNLYRSHCNKAFQFSYGAQCSTYLDREVQAQCDRIFEALEDGYTDAAQLHRGTAEKYSSFLRQVVTNTVCIWCLCRPPERHLSCGHSICDVCAASFGIPLPKSDTQTRLDCLFDDGGELLVNIKPPTAGVRLIGIDGGGARGVTPLEFLGELQKLLGECPIHDMIDLALGTSSGKSSIVLAAEYMTDRPGGLTVLAKFHQKWPVSHCASVFETLARRCFSTSDSALGRLKAVVKYITSDAMYDERFLEGALQETLPGQLFGYVPGIVSGTKVALTATSGGNARSIFTNYNGSAQPMVVRPENNHDEASLWQAARATTAAPIFFKPITVAGQEFWDGGLGFPNPIELAMWESSRIWDKNISHDVTISLGTGEASKGLPRRKTHSLQRLWTSFMDFLDGHTKYGDVRNGLDEQRRQDFFRLNTELPFPIRLDDIQSIPLQKEQIHLRPQGQLIEVATALLVSNFYFQLDTSPIYDGGFYLCEGSIRCRGVYNNIVNALITLHQPEMEFVTANETLASLDLQACQMCSLYNKHVSFYVRHPTETVTISLRLAKGIERKISGFPKSMQCFEVQQGLDSPFTGPRSCQKIRDCSTCSRLCKRKNRDSMASIHTKRVRR</sequence>
<evidence type="ECO:0000256" key="2">
    <source>
        <dbReference type="ARBA" id="ARBA00022771"/>
    </source>
</evidence>
<evidence type="ECO:0000259" key="8">
    <source>
        <dbReference type="PROSITE" id="PS51635"/>
    </source>
</evidence>
<dbReference type="EMBL" id="CAJVRC010000894">
    <property type="protein sequence ID" value="CAG8908521.1"/>
    <property type="molecule type" value="Genomic_DNA"/>
</dbReference>
<keyword evidence="1" id="KW-0479">Metal-binding</keyword>
<feature type="active site" description="Nucleophile" evidence="7">
    <location>
        <position position="517"/>
    </location>
</feature>
<dbReference type="Proteomes" id="UP001154252">
    <property type="component" value="Unassembled WGS sequence"/>
</dbReference>
<feature type="short sequence motif" description="GXSXG" evidence="7">
    <location>
        <begin position="515"/>
        <end position="519"/>
    </location>
</feature>
<keyword evidence="2" id="KW-0863">Zinc-finger</keyword>
<dbReference type="GO" id="GO:0016042">
    <property type="term" value="P:lipid catabolic process"/>
    <property type="evidence" value="ECO:0007669"/>
    <property type="project" value="UniProtKB-UniRule"/>
</dbReference>
<proteinExistence type="predicted"/>
<feature type="active site" description="Proton acceptor" evidence="7">
    <location>
        <position position="680"/>
    </location>
</feature>
<dbReference type="PANTHER" id="PTHR24185">
    <property type="entry name" value="CALCIUM-INDEPENDENT PHOSPHOLIPASE A2-GAMMA"/>
    <property type="match status" value="1"/>
</dbReference>
<dbReference type="GO" id="GO:0016020">
    <property type="term" value="C:membrane"/>
    <property type="evidence" value="ECO:0007669"/>
    <property type="project" value="TreeGrafter"/>
</dbReference>
<dbReference type="Gene3D" id="3.40.1090.10">
    <property type="entry name" value="Cytosolic phospholipase A2 catalytic domain"/>
    <property type="match status" value="1"/>
</dbReference>
<keyword evidence="5 7" id="KW-0442">Lipid degradation</keyword>
<dbReference type="InterPro" id="IPR002641">
    <property type="entry name" value="PNPLA_dom"/>
</dbReference>
<organism evidence="9 10">
    <name type="scientific">Penicillium egyptiacum</name>
    <dbReference type="NCBI Taxonomy" id="1303716"/>
    <lineage>
        <taxon>Eukaryota</taxon>
        <taxon>Fungi</taxon>
        <taxon>Dikarya</taxon>
        <taxon>Ascomycota</taxon>
        <taxon>Pezizomycotina</taxon>
        <taxon>Eurotiomycetes</taxon>
        <taxon>Eurotiomycetidae</taxon>
        <taxon>Eurotiales</taxon>
        <taxon>Aspergillaceae</taxon>
        <taxon>Penicillium</taxon>
    </lineage>
</organism>
<feature type="short sequence motif" description="DGA/G" evidence="7">
    <location>
        <begin position="680"/>
        <end position="682"/>
    </location>
</feature>
<accession>A0A9W4P6Q9</accession>
<dbReference type="PANTHER" id="PTHR24185:SF1">
    <property type="entry name" value="CALCIUM-INDEPENDENT PHOSPHOLIPASE A2-GAMMA"/>
    <property type="match status" value="1"/>
</dbReference>
<evidence type="ECO:0000256" key="1">
    <source>
        <dbReference type="ARBA" id="ARBA00022723"/>
    </source>
</evidence>